<dbReference type="Gene3D" id="3.30.450.20">
    <property type="entry name" value="PAS domain"/>
    <property type="match status" value="1"/>
</dbReference>
<feature type="domain" description="Histidine kinase" evidence="15">
    <location>
        <begin position="326"/>
        <end position="578"/>
    </location>
</feature>
<organism evidence="17 18">
    <name type="scientific">Natronoarchaeum mannanilyticum</name>
    <dbReference type="NCBI Taxonomy" id="926360"/>
    <lineage>
        <taxon>Archaea</taxon>
        <taxon>Methanobacteriati</taxon>
        <taxon>Methanobacteriota</taxon>
        <taxon>Stenosarchaea group</taxon>
        <taxon>Halobacteria</taxon>
        <taxon>Halobacteriales</taxon>
        <taxon>Natronoarchaeaceae</taxon>
    </lineage>
</organism>
<dbReference type="InterPro" id="IPR003660">
    <property type="entry name" value="HAMP_dom"/>
</dbReference>
<evidence type="ECO:0000256" key="6">
    <source>
        <dbReference type="ARBA" id="ARBA00022679"/>
    </source>
</evidence>
<keyword evidence="7 14" id="KW-0812">Transmembrane</keyword>
<protein>
    <recommendedName>
        <fullName evidence="3">histidine kinase</fullName>
        <ecNumber evidence="3">2.7.13.3</ecNumber>
    </recommendedName>
</protein>
<evidence type="ECO:0000256" key="8">
    <source>
        <dbReference type="ARBA" id="ARBA00022741"/>
    </source>
</evidence>
<dbReference type="SUPFAM" id="SSF55874">
    <property type="entry name" value="ATPase domain of HSP90 chaperone/DNA topoisomerase II/histidine kinase"/>
    <property type="match status" value="1"/>
</dbReference>
<comment type="subcellular location">
    <subcellularLocation>
        <location evidence="2">Cell membrane</location>
        <topology evidence="2">Multi-pass membrane protein</topology>
    </subcellularLocation>
</comment>
<dbReference type="GO" id="GO:0007165">
    <property type="term" value="P:signal transduction"/>
    <property type="evidence" value="ECO:0007669"/>
    <property type="project" value="UniProtKB-KW"/>
</dbReference>
<gene>
    <name evidence="17" type="ORF">GCM10009020_26170</name>
</gene>
<keyword evidence="4" id="KW-1003">Cell membrane</keyword>
<evidence type="ECO:0000256" key="3">
    <source>
        <dbReference type="ARBA" id="ARBA00012438"/>
    </source>
</evidence>
<evidence type="ECO:0000256" key="9">
    <source>
        <dbReference type="ARBA" id="ARBA00022777"/>
    </source>
</evidence>
<evidence type="ECO:0000259" key="15">
    <source>
        <dbReference type="PROSITE" id="PS50109"/>
    </source>
</evidence>
<evidence type="ECO:0000259" key="16">
    <source>
        <dbReference type="PROSITE" id="PS50885"/>
    </source>
</evidence>
<dbReference type="InterPro" id="IPR003594">
    <property type="entry name" value="HATPase_dom"/>
</dbReference>
<dbReference type="Gene3D" id="1.10.287.130">
    <property type="match status" value="1"/>
</dbReference>
<keyword evidence="6" id="KW-0808">Transferase</keyword>
<keyword evidence="12 14" id="KW-0472">Membrane</keyword>
<dbReference type="PROSITE" id="PS50109">
    <property type="entry name" value="HIS_KIN"/>
    <property type="match status" value="1"/>
</dbReference>
<evidence type="ECO:0000313" key="18">
    <source>
        <dbReference type="Proteomes" id="UP001500420"/>
    </source>
</evidence>
<dbReference type="InterPro" id="IPR050980">
    <property type="entry name" value="2C_sensor_his_kinase"/>
</dbReference>
<proteinExistence type="predicted"/>
<accession>A0AAV3TCD1</accession>
<sequence length="584" mass="62585">MQLRRKFLLAFVLVALTIAGVLVVTFDSQRDAAVASASEDATEQADLAASTIDRQLVEKRQSIEIAADHPELVDADDATRNERIATIRTQTDFEGVSVVAANGTMTALANEDGTGGAPVGEDFSDRPYVRAALDGRVYVSDPFTARTGNRIVVVSAPIRSDGEIVGTLNGAFHLSGSALFDPIEGQSDPDTQVRIVNDGTTLYAGDEAIDSTVDGRAIVHTTGWTVTVDRRQSSVTAQVRRLAVAQGVAGIVMLGAVALFGLWIYRSDIRQAERLRDQFRRIEAREYDRRVELTGSTEWSEIGASVNRLTETLARREQMLLVLNRLLRHNLRNSLNVIVGRADLIDADDDRDDGHAAEIRSAAEELLHLSGRARKTEALITDDRTGVGTPVDVADVVRERVAAFRTDHPDAAVEIEAPEAARASIGGELATVVDELLANTVDHAGPAPNVRVSVARVDGCAGDETAVQSNALRWNWSHRDAASTGAAERTGEPTEPIREVGRTAANADVVELRVSDDGPGVPSEERAVLSGEREIDPLHHTGGLGLWLTDWIVSQAGGTVDIACDEGTTVIVRIPAATASDDAE</sequence>
<evidence type="ECO:0000256" key="13">
    <source>
        <dbReference type="ARBA" id="ARBA00023224"/>
    </source>
</evidence>
<dbReference type="InterPro" id="IPR036890">
    <property type="entry name" value="HATPase_C_sf"/>
</dbReference>
<evidence type="ECO:0000256" key="10">
    <source>
        <dbReference type="ARBA" id="ARBA00022840"/>
    </source>
</evidence>
<keyword evidence="5" id="KW-0597">Phosphoprotein</keyword>
<dbReference type="Pfam" id="PF02743">
    <property type="entry name" value="dCache_1"/>
    <property type="match status" value="1"/>
</dbReference>
<dbReference type="Proteomes" id="UP001500420">
    <property type="component" value="Unassembled WGS sequence"/>
</dbReference>
<dbReference type="RefSeq" id="WP_343774493.1">
    <property type="nucleotide sequence ID" value="NZ_BAAADV010000007.1"/>
</dbReference>
<dbReference type="Gene3D" id="3.30.565.10">
    <property type="entry name" value="Histidine kinase-like ATPase, C-terminal domain"/>
    <property type="match status" value="1"/>
</dbReference>
<comment type="catalytic activity">
    <reaction evidence="1">
        <text>ATP + protein L-histidine = ADP + protein N-phospho-L-histidine.</text>
        <dbReference type="EC" id="2.7.13.3"/>
    </reaction>
</comment>
<evidence type="ECO:0000256" key="7">
    <source>
        <dbReference type="ARBA" id="ARBA00022692"/>
    </source>
</evidence>
<evidence type="ECO:0000313" key="17">
    <source>
        <dbReference type="EMBL" id="GAA0677071.1"/>
    </source>
</evidence>
<dbReference type="GO" id="GO:0004673">
    <property type="term" value="F:protein histidine kinase activity"/>
    <property type="evidence" value="ECO:0007669"/>
    <property type="project" value="UniProtKB-EC"/>
</dbReference>
<keyword evidence="10 17" id="KW-0067">ATP-binding</keyword>
<dbReference type="InterPro" id="IPR005467">
    <property type="entry name" value="His_kinase_dom"/>
</dbReference>
<dbReference type="PANTHER" id="PTHR44936:SF10">
    <property type="entry name" value="SENSOR PROTEIN RSTB"/>
    <property type="match status" value="1"/>
</dbReference>
<reference evidence="17 18" key="1">
    <citation type="journal article" date="2019" name="Int. J. Syst. Evol. Microbiol.">
        <title>The Global Catalogue of Microorganisms (GCM) 10K type strain sequencing project: providing services to taxonomists for standard genome sequencing and annotation.</title>
        <authorList>
            <consortium name="The Broad Institute Genomics Platform"/>
            <consortium name="The Broad Institute Genome Sequencing Center for Infectious Disease"/>
            <person name="Wu L."/>
            <person name="Ma J."/>
        </authorList>
    </citation>
    <scope>NUCLEOTIDE SEQUENCE [LARGE SCALE GENOMIC DNA]</scope>
    <source>
        <strain evidence="17 18">JCM 16328</strain>
    </source>
</reference>
<dbReference type="EMBL" id="BAAADV010000007">
    <property type="protein sequence ID" value="GAA0677071.1"/>
    <property type="molecule type" value="Genomic_DNA"/>
</dbReference>
<dbReference type="SUPFAM" id="SSF103190">
    <property type="entry name" value="Sensory domain-like"/>
    <property type="match status" value="1"/>
</dbReference>
<keyword evidence="13" id="KW-0807">Transducer</keyword>
<evidence type="ECO:0000256" key="5">
    <source>
        <dbReference type="ARBA" id="ARBA00022553"/>
    </source>
</evidence>
<evidence type="ECO:0000256" key="14">
    <source>
        <dbReference type="SAM" id="Phobius"/>
    </source>
</evidence>
<name>A0AAV3TCD1_9EURY</name>
<feature type="domain" description="HAMP" evidence="16">
    <location>
        <begin position="266"/>
        <end position="318"/>
    </location>
</feature>
<dbReference type="InterPro" id="IPR033479">
    <property type="entry name" value="dCache_1"/>
</dbReference>
<keyword evidence="9" id="KW-0418">Kinase</keyword>
<dbReference type="EC" id="2.7.13.3" evidence="3"/>
<dbReference type="SMART" id="SM00387">
    <property type="entry name" value="HATPase_c"/>
    <property type="match status" value="1"/>
</dbReference>
<dbReference type="PROSITE" id="PS50885">
    <property type="entry name" value="HAMP"/>
    <property type="match status" value="1"/>
</dbReference>
<evidence type="ECO:0000256" key="11">
    <source>
        <dbReference type="ARBA" id="ARBA00022989"/>
    </source>
</evidence>
<keyword evidence="8" id="KW-0547">Nucleotide-binding</keyword>
<dbReference type="CDD" id="cd12914">
    <property type="entry name" value="PDC1_DGC_like"/>
    <property type="match status" value="1"/>
</dbReference>
<evidence type="ECO:0000256" key="12">
    <source>
        <dbReference type="ARBA" id="ARBA00023136"/>
    </source>
</evidence>
<dbReference type="GO" id="GO:0005886">
    <property type="term" value="C:plasma membrane"/>
    <property type="evidence" value="ECO:0007669"/>
    <property type="project" value="UniProtKB-SubCell"/>
</dbReference>
<dbReference type="AlphaFoldDB" id="A0AAV3TCD1"/>
<dbReference type="Pfam" id="PF02518">
    <property type="entry name" value="HATPase_c"/>
    <property type="match status" value="1"/>
</dbReference>
<keyword evidence="18" id="KW-1185">Reference proteome</keyword>
<evidence type="ECO:0000256" key="2">
    <source>
        <dbReference type="ARBA" id="ARBA00004651"/>
    </source>
</evidence>
<evidence type="ECO:0000256" key="1">
    <source>
        <dbReference type="ARBA" id="ARBA00000085"/>
    </source>
</evidence>
<dbReference type="GO" id="GO:0005524">
    <property type="term" value="F:ATP binding"/>
    <property type="evidence" value="ECO:0007669"/>
    <property type="project" value="UniProtKB-KW"/>
</dbReference>
<evidence type="ECO:0000256" key="4">
    <source>
        <dbReference type="ARBA" id="ARBA00022475"/>
    </source>
</evidence>
<keyword evidence="11 14" id="KW-1133">Transmembrane helix</keyword>
<dbReference type="PANTHER" id="PTHR44936">
    <property type="entry name" value="SENSOR PROTEIN CREC"/>
    <property type="match status" value="1"/>
</dbReference>
<comment type="caution">
    <text evidence="17">The sequence shown here is derived from an EMBL/GenBank/DDBJ whole genome shotgun (WGS) entry which is preliminary data.</text>
</comment>
<feature type="transmembrane region" description="Helical" evidence="14">
    <location>
        <begin position="242"/>
        <end position="265"/>
    </location>
</feature>
<dbReference type="InterPro" id="IPR029151">
    <property type="entry name" value="Sensor-like_sf"/>
</dbReference>